<evidence type="ECO:0000256" key="2">
    <source>
        <dbReference type="ARBA" id="ARBA00022723"/>
    </source>
</evidence>
<name>A0A2G3ED03_9FIRM</name>
<dbReference type="CDD" id="cd01335">
    <property type="entry name" value="Radical_SAM"/>
    <property type="match status" value="1"/>
</dbReference>
<comment type="caution">
    <text evidence="6">The sequence shown here is derived from an EMBL/GenBank/DDBJ whole genome shotgun (WGS) entry which is preliminary data.</text>
</comment>
<dbReference type="SFLD" id="SFLDS00029">
    <property type="entry name" value="Radical_SAM"/>
    <property type="match status" value="1"/>
</dbReference>
<evidence type="ECO:0000256" key="4">
    <source>
        <dbReference type="ARBA" id="ARBA00023014"/>
    </source>
</evidence>
<evidence type="ECO:0000256" key="3">
    <source>
        <dbReference type="ARBA" id="ARBA00023004"/>
    </source>
</evidence>
<dbReference type="GO" id="GO:0051536">
    <property type="term" value="F:iron-sulfur cluster binding"/>
    <property type="evidence" value="ECO:0007669"/>
    <property type="project" value="UniProtKB-KW"/>
</dbReference>
<keyword evidence="4" id="KW-0411">Iron-sulfur</keyword>
<gene>
    <name evidence="6" type="ORF">CSX00_03050</name>
</gene>
<dbReference type="EMBL" id="PDYH01000010">
    <property type="protein sequence ID" value="PHU40941.1"/>
    <property type="molecule type" value="Genomic_DNA"/>
</dbReference>
<dbReference type="InterPro" id="IPR050377">
    <property type="entry name" value="Radical_SAM_PqqE_MftC-like"/>
</dbReference>
<dbReference type="GO" id="GO:0046872">
    <property type="term" value="F:metal ion binding"/>
    <property type="evidence" value="ECO:0007669"/>
    <property type="project" value="UniProtKB-KW"/>
</dbReference>
<evidence type="ECO:0000259" key="5">
    <source>
        <dbReference type="Pfam" id="PF04055"/>
    </source>
</evidence>
<protein>
    <submittedName>
        <fullName evidence="6">Radical SAM protein</fullName>
    </submittedName>
</protein>
<proteinExistence type="predicted"/>
<dbReference type="SUPFAM" id="SSF53335">
    <property type="entry name" value="S-adenosyl-L-methionine-dependent methyltransferases"/>
    <property type="match status" value="1"/>
</dbReference>
<keyword evidence="3" id="KW-0408">Iron</keyword>
<reference evidence="6" key="1">
    <citation type="submission" date="2017-10" db="EMBL/GenBank/DDBJ databases">
        <title>Resolving the taxonomy of Roseburia spp., Eubacterium rectale and Agathobacter spp. through phylogenomic analysis.</title>
        <authorList>
            <person name="Sheridan P.O."/>
            <person name="Walker A.W."/>
            <person name="Duncan S.H."/>
            <person name="Scott K.P."/>
            <person name="Toole P.W.O."/>
            <person name="Luis P."/>
            <person name="Flint H.J."/>
        </authorList>
    </citation>
    <scope>NUCLEOTIDE SEQUENCE [LARGE SCALE GENOMIC DNA]</scope>
    <source>
        <strain evidence="6">JK10</strain>
    </source>
</reference>
<dbReference type="InterPro" id="IPR029063">
    <property type="entry name" value="SAM-dependent_MTases_sf"/>
</dbReference>
<dbReference type="InterPro" id="IPR007197">
    <property type="entry name" value="rSAM"/>
</dbReference>
<evidence type="ECO:0000256" key="1">
    <source>
        <dbReference type="ARBA" id="ARBA00022691"/>
    </source>
</evidence>
<keyword evidence="2" id="KW-0479">Metal-binding</keyword>
<feature type="domain" description="Radical SAM core" evidence="5">
    <location>
        <begin position="133"/>
        <end position="246"/>
    </location>
</feature>
<dbReference type="RefSeq" id="WP_090154062.1">
    <property type="nucleotide sequence ID" value="NZ_PDYH01000010.1"/>
</dbReference>
<dbReference type="PANTHER" id="PTHR11228">
    <property type="entry name" value="RADICAL SAM DOMAIN PROTEIN"/>
    <property type="match status" value="1"/>
</dbReference>
<organism evidence="6 7">
    <name type="scientific">Pseudobutyrivibrio ruminis</name>
    <dbReference type="NCBI Taxonomy" id="46206"/>
    <lineage>
        <taxon>Bacteria</taxon>
        <taxon>Bacillati</taxon>
        <taxon>Bacillota</taxon>
        <taxon>Clostridia</taxon>
        <taxon>Lachnospirales</taxon>
        <taxon>Lachnospiraceae</taxon>
        <taxon>Pseudobutyrivibrio</taxon>
    </lineage>
</organism>
<dbReference type="PANTHER" id="PTHR11228:SF7">
    <property type="entry name" value="PQQA PEPTIDE CYCLASE"/>
    <property type="match status" value="1"/>
</dbReference>
<dbReference type="SUPFAM" id="SSF102114">
    <property type="entry name" value="Radical SAM enzymes"/>
    <property type="match status" value="1"/>
</dbReference>
<accession>A0A2G3ED03</accession>
<evidence type="ECO:0000313" key="7">
    <source>
        <dbReference type="Proteomes" id="UP000224317"/>
    </source>
</evidence>
<dbReference type="GO" id="GO:0003824">
    <property type="term" value="F:catalytic activity"/>
    <property type="evidence" value="ECO:0007669"/>
    <property type="project" value="InterPro"/>
</dbReference>
<evidence type="ECO:0000313" key="6">
    <source>
        <dbReference type="EMBL" id="PHU40941.1"/>
    </source>
</evidence>
<dbReference type="AlphaFoldDB" id="A0A2G3ED03"/>
<keyword evidence="7" id="KW-1185">Reference proteome</keyword>
<dbReference type="Proteomes" id="UP000224317">
    <property type="component" value="Unassembled WGS sequence"/>
</dbReference>
<dbReference type="InterPro" id="IPR013785">
    <property type="entry name" value="Aldolase_TIM"/>
</dbReference>
<dbReference type="Gene3D" id="3.20.20.70">
    <property type="entry name" value="Aldolase class I"/>
    <property type="match status" value="1"/>
</dbReference>
<dbReference type="Pfam" id="PF04055">
    <property type="entry name" value="Radical_SAM"/>
    <property type="match status" value="1"/>
</dbReference>
<dbReference type="InterPro" id="IPR058240">
    <property type="entry name" value="rSAM_sf"/>
</dbReference>
<sequence>MKWINKGHEYDAVYSKIIEKESFYLFGAGDFGNLFYEITNNKVPFIAYIDNDVKKQGTIINGLKCISLNEAKVDSKHAIILTMSQFARVATIEQLKAKGLKRNDDFFIIEEFLSVYFSYKYQKVYMTAISFLPSTICNLNCKNCLNFNPFAKEFFVRELDDLKHDVDLFFDCVDKIMLFHVSGGEPMLYKHIAELIQYIDENYGDRIGVLRTVTNGTVVPKDEILEVLAKCNVEVTVDDYREAVPRFNDRFDKLISKFDEYGIKYYINKAESWIDLAPDRTDYSDKSEEWLINHRDSCGQSWEELRDGKLYSCNYAAYATVAGIAGEQDTEESYDLNLFTTETRNELIEFRLGYTNKGYTNFCKKCRGFTPENDVAEKPAVQTEVTMGK</sequence>
<keyword evidence="1" id="KW-0949">S-adenosyl-L-methionine</keyword>